<accession>A0A540X7H9</accession>
<evidence type="ECO:0000256" key="10">
    <source>
        <dbReference type="ARBA" id="ARBA00023136"/>
    </source>
</evidence>
<keyword evidence="14" id="KW-1185">Reference proteome</keyword>
<protein>
    <submittedName>
        <fullName evidence="13">Acyl-CoA desaturase</fullName>
    </submittedName>
</protein>
<organism evidence="13 14">
    <name type="scientific">Myxococcus llanfairpwllgwyngyllgogerychwyrndrobwllllantysiliogogogochensis</name>
    <dbReference type="NCBI Taxonomy" id="2590453"/>
    <lineage>
        <taxon>Bacteria</taxon>
        <taxon>Pseudomonadati</taxon>
        <taxon>Myxococcota</taxon>
        <taxon>Myxococcia</taxon>
        <taxon>Myxococcales</taxon>
        <taxon>Cystobacterineae</taxon>
        <taxon>Myxococcaceae</taxon>
        <taxon>Myxococcus</taxon>
    </lineage>
</organism>
<dbReference type="GO" id="GO:0016717">
    <property type="term" value="F:oxidoreductase activity, acting on paired donors, with oxidation of a pair of donors resulting in the reduction of molecular oxygen to two molecules of water"/>
    <property type="evidence" value="ECO:0007669"/>
    <property type="project" value="InterPro"/>
</dbReference>
<dbReference type="PANTHER" id="PTHR11351">
    <property type="entry name" value="ACYL-COA DESATURASE"/>
    <property type="match status" value="1"/>
</dbReference>
<keyword evidence="7" id="KW-0560">Oxidoreductase</keyword>
<evidence type="ECO:0000256" key="11">
    <source>
        <dbReference type="ARBA" id="ARBA00023160"/>
    </source>
</evidence>
<evidence type="ECO:0000259" key="12">
    <source>
        <dbReference type="Pfam" id="PF00487"/>
    </source>
</evidence>
<dbReference type="GO" id="GO:0006633">
    <property type="term" value="P:fatty acid biosynthetic process"/>
    <property type="evidence" value="ECO:0007669"/>
    <property type="project" value="UniProtKB-KW"/>
</dbReference>
<proteinExistence type="inferred from homology"/>
<evidence type="ECO:0000256" key="7">
    <source>
        <dbReference type="ARBA" id="ARBA00023002"/>
    </source>
</evidence>
<evidence type="ECO:0000313" key="13">
    <source>
        <dbReference type="EMBL" id="TQF17197.1"/>
    </source>
</evidence>
<dbReference type="GO" id="GO:0016020">
    <property type="term" value="C:membrane"/>
    <property type="evidence" value="ECO:0007669"/>
    <property type="project" value="UniProtKB-SubCell"/>
</dbReference>
<evidence type="ECO:0000256" key="8">
    <source>
        <dbReference type="ARBA" id="ARBA00023004"/>
    </source>
</evidence>
<dbReference type="PANTHER" id="PTHR11351:SF31">
    <property type="entry name" value="DESATURASE 1, ISOFORM A-RELATED"/>
    <property type="match status" value="1"/>
</dbReference>
<keyword evidence="9" id="KW-0443">Lipid metabolism</keyword>
<keyword evidence="8" id="KW-0408">Iron</keyword>
<dbReference type="InterPro" id="IPR005804">
    <property type="entry name" value="FA_desaturase_dom"/>
</dbReference>
<evidence type="ECO:0000313" key="14">
    <source>
        <dbReference type="Proteomes" id="UP000315369"/>
    </source>
</evidence>
<keyword evidence="3" id="KW-0444">Lipid biosynthesis</keyword>
<comment type="similarity">
    <text evidence="2">Belongs to the fatty acid desaturase type 2 family.</text>
</comment>
<dbReference type="CDD" id="cd03505">
    <property type="entry name" value="Delta9-FADS-like"/>
    <property type="match status" value="1"/>
</dbReference>
<evidence type="ECO:0000256" key="1">
    <source>
        <dbReference type="ARBA" id="ARBA00004141"/>
    </source>
</evidence>
<dbReference type="OrthoDB" id="9768289at2"/>
<dbReference type="EMBL" id="VIFM01000011">
    <property type="protein sequence ID" value="TQF17197.1"/>
    <property type="molecule type" value="Genomic_DNA"/>
</dbReference>
<evidence type="ECO:0000256" key="2">
    <source>
        <dbReference type="ARBA" id="ARBA00008749"/>
    </source>
</evidence>
<feature type="domain" description="Fatty acid desaturase" evidence="12">
    <location>
        <begin position="6"/>
        <end position="215"/>
    </location>
</feature>
<evidence type="ECO:0000256" key="6">
    <source>
        <dbReference type="ARBA" id="ARBA00022989"/>
    </source>
</evidence>
<keyword evidence="4" id="KW-0812">Transmembrane</keyword>
<keyword evidence="11" id="KW-0275">Fatty acid biosynthesis</keyword>
<gene>
    <name evidence="13" type="ORF">FJV41_04505</name>
</gene>
<comment type="subcellular location">
    <subcellularLocation>
        <location evidence="1">Membrane</location>
        <topology evidence="1">Multi-pass membrane protein</topology>
    </subcellularLocation>
</comment>
<comment type="caution">
    <text evidence="13">The sequence shown here is derived from an EMBL/GenBank/DDBJ whole genome shotgun (WGS) entry which is preliminary data.</text>
</comment>
<keyword evidence="6" id="KW-1133">Transmembrane helix</keyword>
<evidence type="ECO:0000256" key="3">
    <source>
        <dbReference type="ARBA" id="ARBA00022516"/>
    </source>
</evidence>
<sequence>MAVLVFFVSHWLLCVFFQSFFQHRYSAHRMYTMGPRTERVMHLLTYLVQGSSYLSPKAYAILHREHHAFSDTEKDPHSPHFFTDVFRMMLHTKKRYEDYTAGRGQPEARFLGGYPEWPLVDDTLRTSWVATLFWVGLYTSFYVAFATAPWQFLLLPVHFLMGPVHGAIVNWCGHKYGYRNFDSSDKSRNTLPVEVLCMGELFQNNHHKFGSSPNFAARKFEIDPTWQVMRVLAKLGVIRIATPQRAVWPEPRREAAHDTGAARAA</sequence>
<dbReference type="Proteomes" id="UP000315369">
    <property type="component" value="Unassembled WGS sequence"/>
</dbReference>
<evidence type="ECO:0000256" key="5">
    <source>
        <dbReference type="ARBA" id="ARBA00022832"/>
    </source>
</evidence>
<name>A0A540X7H9_9BACT</name>
<keyword evidence="10" id="KW-0472">Membrane</keyword>
<evidence type="ECO:0000256" key="4">
    <source>
        <dbReference type="ARBA" id="ARBA00022692"/>
    </source>
</evidence>
<dbReference type="AlphaFoldDB" id="A0A540X7H9"/>
<dbReference type="RefSeq" id="WP_141641158.1">
    <property type="nucleotide sequence ID" value="NZ_VIFM01000011.1"/>
</dbReference>
<evidence type="ECO:0000256" key="9">
    <source>
        <dbReference type="ARBA" id="ARBA00023098"/>
    </source>
</evidence>
<reference evidence="13 14" key="1">
    <citation type="submission" date="2019-06" db="EMBL/GenBank/DDBJ databases">
        <authorList>
            <person name="Livingstone P."/>
            <person name="Whitworth D."/>
        </authorList>
    </citation>
    <scope>NUCLEOTIDE SEQUENCE [LARGE SCALE GENOMIC DNA]</scope>
    <source>
        <strain evidence="13 14">AM401</strain>
    </source>
</reference>
<dbReference type="Pfam" id="PF00487">
    <property type="entry name" value="FA_desaturase"/>
    <property type="match status" value="1"/>
</dbReference>
<dbReference type="InterPro" id="IPR015876">
    <property type="entry name" value="Acyl-CoA_DS"/>
</dbReference>
<keyword evidence="5" id="KW-0276">Fatty acid metabolism</keyword>